<evidence type="ECO:0000313" key="4">
    <source>
        <dbReference type="EMBL" id="EDO33479.1"/>
    </source>
</evidence>
<dbReference type="InterPro" id="IPR036871">
    <property type="entry name" value="PX_dom_sf"/>
</dbReference>
<name>A7SS20_NEMVE</name>
<proteinExistence type="inferred from homology"/>
<dbReference type="SUPFAM" id="SSF103657">
    <property type="entry name" value="BAR/IMD domain-like"/>
    <property type="match status" value="1"/>
</dbReference>
<protein>
    <recommendedName>
        <fullName evidence="3">PX domain-containing protein</fullName>
    </recommendedName>
</protein>
<dbReference type="PANTHER" id="PTHR45850:SF2">
    <property type="entry name" value="SORTING NEXIN-5-LIKE"/>
    <property type="match status" value="1"/>
</dbReference>
<dbReference type="SUPFAM" id="SSF64268">
    <property type="entry name" value="PX domain"/>
    <property type="match status" value="1"/>
</dbReference>
<dbReference type="InterPro" id="IPR015404">
    <property type="entry name" value="Vps5_C"/>
</dbReference>
<dbReference type="eggNOG" id="KOG1660">
    <property type="taxonomic scope" value="Eukaryota"/>
</dbReference>
<feature type="coiled-coil region" evidence="2">
    <location>
        <begin position="344"/>
        <end position="378"/>
    </location>
</feature>
<organism evidence="4 5">
    <name type="scientific">Nematostella vectensis</name>
    <name type="common">Starlet sea anemone</name>
    <dbReference type="NCBI Taxonomy" id="45351"/>
    <lineage>
        <taxon>Eukaryota</taxon>
        <taxon>Metazoa</taxon>
        <taxon>Cnidaria</taxon>
        <taxon>Anthozoa</taxon>
        <taxon>Hexacorallia</taxon>
        <taxon>Actiniaria</taxon>
        <taxon>Edwardsiidae</taxon>
        <taxon>Nematostella</taxon>
    </lineage>
</organism>
<comment type="similarity">
    <text evidence="1">Belongs to the sorting nexin family.</text>
</comment>
<keyword evidence="5" id="KW-1185">Reference proteome</keyword>
<dbReference type="Gene3D" id="1.20.1270.60">
    <property type="entry name" value="Arfaptin homology (AH) domain/BAR domain"/>
    <property type="match status" value="1"/>
</dbReference>
<evidence type="ECO:0000313" key="5">
    <source>
        <dbReference type="Proteomes" id="UP000001593"/>
    </source>
</evidence>
<keyword evidence="2" id="KW-0175">Coiled coil</keyword>
<dbReference type="InParanoid" id="A7SS20"/>
<sequence length="426" mass="48446">MSVAPTVHKNDICNMQIIGMVRYCHFHFTDNQNGQIIGMVRYCHFHFTDNQNGQAEEGENNGDVSWNVKVLDASKDGEILKFTVQTKTMENDEEEKGVIVLREYDDFEWLYHCLVTHNNIDAVVVPPLPARPLVTATAAESKSKKQLGKNAKNMIGDEFFKDCRNLEKFIQLVLAHPALKNDGDLEKFLTEEQAQTRTKIKKGLFGSLSKTVGEVRYQSHKDINDEFQKLRDFVEKFSLANKECCMNFTKMVNAQQRVGLSLGELSASVSTAAVLDEVSSQNLKRTFTLFSEALTSSKESYEVMSANDENTLGFTIDLYSKYMDSAKDMLFRRTCKLVEFENASKALEKAKPQKKDQCEQAKKEAEDAYTEITDLASTEMSRFNRQRVLSLQSAMVQYAESRIKNGRDTYAVLLKLLNYVKKADHS</sequence>
<evidence type="ECO:0000256" key="1">
    <source>
        <dbReference type="ARBA" id="ARBA00010883"/>
    </source>
</evidence>
<dbReference type="HOGENOM" id="CLU_743857_0_0_1"/>
<dbReference type="PhylomeDB" id="A7SS20"/>
<dbReference type="Pfam" id="PF00787">
    <property type="entry name" value="PX"/>
    <property type="match status" value="1"/>
</dbReference>
<dbReference type="PROSITE" id="PS50195">
    <property type="entry name" value="PX"/>
    <property type="match status" value="1"/>
</dbReference>
<dbReference type="CDD" id="cd07630">
    <property type="entry name" value="BAR_SNX_like"/>
    <property type="match status" value="1"/>
</dbReference>
<feature type="domain" description="PX" evidence="3">
    <location>
        <begin position="60"/>
        <end position="196"/>
    </location>
</feature>
<accession>A7SS20</accession>
<dbReference type="STRING" id="45351.A7SS20"/>
<dbReference type="Gene3D" id="3.30.1520.10">
    <property type="entry name" value="Phox-like domain"/>
    <property type="match status" value="1"/>
</dbReference>
<evidence type="ECO:0000256" key="2">
    <source>
        <dbReference type="SAM" id="Coils"/>
    </source>
</evidence>
<dbReference type="InterPro" id="IPR001683">
    <property type="entry name" value="PX_dom"/>
</dbReference>
<dbReference type="PANTHER" id="PTHR45850">
    <property type="entry name" value="SORTING NEXIN FAMILY MEMBER"/>
    <property type="match status" value="1"/>
</dbReference>
<dbReference type="Proteomes" id="UP000001593">
    <property type="component" value="Unassembled WGS sequence"/>
</dbReference>
<dbReference type="Pfam" id="PF09325">
    <property type="entry name" value="Vps5"/>
    <property type="match status" value="1"/>
</dbReference>
<dbReference type="AlphaFoldDB" id="A7SS20"/>
<gene>
    <name evidence="4" type="ORF">NEMVEDRAFT_v1g247042</name>
</gene>
<evidence type="ECO:0000259" key="3">
    <source>
        <dbReference type="PROSITE" id="PS50195"/>
    </source>
</evidence>
<reference evidence="4 5" key="1">
    <citation type="journal article" date="2007" name="Science">
        <title>Sea anemone genome reveals ancestral eumetazoan gene repertoire and genomic organization.</title>
        <authorList>
            <person name="Putnam N.H."/>
            <person name="Srivastava M."/>
            <person name="Hellsten U."/>
            <person name="Dirks B."/>
            <person name="Chapman J."/>
            <person name="Salamov A."/>
            <person name="Terry A."/>
            <person name="Shapiro H."/>
            <person name="Lindquist E."/>
            <person name="Kapitonov V.V."/>
            <person name="Jurka J."/>
            <person name="Genikhovich G."/>
            <person name="Grigoriev I.V."/>
            <person name="Lucas S.M."/>
            <person name="Steele R.E."/>
            <person name="Finnerty J.R."/>
            <person name="Technau U."/>
            <person name="Martindale M.Q."/>
            <person name="Rokhsar D.S."/>
        </authorList>
    </citation>
    <scope>NUCLEOTIDE SEQUENCE [LARGE SCALE GENOMIC DNA]</scope>
    <source>
        <strain evidence="5">CH2 X CH6</strain>
    </source>
</reference>
<dbReference type="GO" id="GO:0035091">
    <property type="term" value="F:phosphatidylinositol binding"/>
    <property type="evidence" value="ECO:0007669"/>
    <property type="project" value="InterPro"/>
</dbReference>
<dbReference type="OMA" id="MVRYCHF"/>
<dbReference type="InterPro" id="IPR027267">
    <property type="entry name" value="AH/BAR_dom_sf"/>
</dbReference>
<dbReference type="EMBL" id="DS469771">
    <property type="protein sequence ID" value="EDO33479.1"/>
    <property type="molecule type" value="Genomic_DNA"/>
</dbReference>